<dbReference type="InterPro" id="IPR051450">
    <property type="entry name" value="Gfo/Idh/MocA_Oxidoreductases"/>
</dbReference>
<dbReference type="KEGG" id="drg:H9K76_05600"/>
<protein>
    <submittedName>
        <fullName evidence="2">Gfo/Idh/MocA family oxidoreductase</fullName>
    </submittedName>
</protein>
<sequence length="285" mass="31444">MSTMPHKTRIAIIGYGRFGRIHARRVRVHPAFEIVCVVDPLPHARDAAHAAGFKAFARLQDMPRGVEVAAVVTPYDTHAEVAIRLMRMGIDVLVEKPLAATERDIDALLEAECTSRRLLCTGHVERFNECLSMLPWTHTPQSLAFTRCSSASSGSRSIALDLMVHDLDTASLLLGGKDREAFTIVDVRQRDQRLDAQVIFCGTPMNFSAWHGAPSSDARLSWQETDVRHEFSLRQPMSPDGVDALTLQYTAFQERLHGARTHPAIASAADGAAAARRAIAIESWL</sequence>
<dbReference type="SUPFAM" id="SSF51735">
    <property type="entry name" value="NAD(P)-binding Rossmann-fold domains"/>
    <property type="match status" value="1"/>
</dbReference>
<dbReference type="PANTHER" id="PTHR43377">
    <property type="entry name" value="BILIVERDIN REDUCTASE A"/>
    <property type="match status" value="1"/>
</dbReference>
<dbReference type="InterPro" id="IPR000683">
    <property type="entry name" value="Gfo/Idh/MocA-like_OxRdtase_N"/>
</dbReference>
<accession>A0A7G9RRU2</accession>
<dbReference type="Pfam" id="PF01408">
    <property type="entry name" value="GFO_IDH_MocA"/>
    <property type="match status" value="1"/>
</dbReference>
<dbReference type="EMBL" id="CP060714">
    <property type="protein sequence ID" value="QNN58317.1"/>
    <property type="molecule type" value="Genomic_DNA"/>
</dbReference>
<proteinExistence type="predicted"/>
<evidence type="ECO:0000313" key="3">
    <source>
        <dbReference type="Proteomes" id="UP000515811"/>
    </source>
</evidence>
<dbReference type="Gene3D" id="3.30.360.10">
    <property type="entry name" value="Dihydrodipicolinate Reductase, domain 2"/>
    <property type="match status" value="1"/>
</dbReference>
<gene>
    <name evidence="2" type="ORF">H9K76_05600</name>
</gene>
<dbReference type="AlphaFoldDB" id="A0A7G9RRU2"/>
<organism evidence="2 3">
    <name type="scientific">Diaphorobacter ruginosibacter</name>
    <dbReference type="NCBI Taxonomy" id="1715720"/>
    <lineage>
        <taxon>Bacteria</taxon>
        <taxon>Pseudomonadati</taxon>
        <taxon>Pseudomonadota</taxon>
        <taxon>Betaproteobacteria</taxon>
        <taxon>Burkholderiales</taxon>
        <taxon>Comamonadaceae</taxon>
        <taxon>Diaphorobacter</taxon>
    </lineage>
</organism>
<dbReference type="Proteomes" id="UP000515811">
    <property type="component" value="Chromosome"/>
</dbReference>
<name>A0A7G9RRU2_9BURK</name>
<dbReference type="RefSeq" id="WP_187598600.1">
    <property type="nucleotide sequence ID" value="NZ_CP060714.1"/>
</dbReference>
<dbReference type="GO" id="GO:0000166">
    <property type="term" value="F:nucleotide binding"/>
    <property type="evidence" value="ECO:0007669"/>
    <property type="project" value="InterPro"/>
</dbReference>
<reference evidence="2 3" key="1">
    <citation type="submission" date="2020-08" db="EMBL/GenBank/DDBJ databases">
        <title>Genome sequence of Diaphorobacter ruginosibacter DSM 27467T.</title>
        <authorList>
            <person name="Hyun D.-W."/>
            <person name="Bae J.-W."/>
        </authorList>
    </citation>
    <scope>NUCLEOTIDE SEQUENCE [LARGE SCALE GENOMIC DNA]</scope>
    <source>
        <strain evidence="2 3">DSM 27467</strain>
    </source>
</reference>
<dbReference type="Gene3D" id="3.40.50.720">
    <property type="entry name" value="NAD(P)-binding Rossmann-like Domain"/>
    <property type="match status" value="1"/>
</dbReference>
<keyword evidence="3" id="KW-1185">Reference proteome</keyword>
<evidence type="ECO:0000259" key="1">
    <source>
        <dbReference type="Pfam" id="PF01408"/>
    </source>
</evidence>
<feature type="domain" description="Gfo/Idh/MocA-like oxidoreductase N-terminal" evidence="1">
    <location>
        <begin position="9"/>
        <end position="120"/>
    </location>
</feature>
<dbReference type="PANTHER" id="PTHR43377:SF1">
    <property type="entry name" value="BILIVERDIN REDUCTASE A"/>
    <property type="match status" value="1"/>
</dbReference>
<evidence type="ECO:0000313" key="2">
    <source>
        <dbReference type="EMBL" id="QNN58317.1"/>
    </source>
</evidence>
<dbReference type="InterPro" id="IPR036291">
    <property type="entry name" value="NAD(P)-bd_dom_sf"/>
</dbReference>